<dbReference type="AlphaFoldDB" id="A0A3P1SC43"/>
<dbReference type="Proteomes" id="UP000280444">
    <property type="component" value="Unassembled WGS sequence"/>
</dbReference>
<keyword evidence="1" id="KW-0472">Membrane</keyword>
<dbReference type="InterPro" id="IPR042150">
    <property type="entry name" value="MmRce1-like"/>
</dbReference>
<feature type="transmembrane region" description="Helical" evidence="1">
    <location>
        <begin position="143"/>
        <end position="164"/>
    </location>
</feature>
<gene>
    <name evidence="3" type="ORF">EII11_09355</name>
</gene>
<keyword evidence="3" id="KW-0645">Protease</keyword>
<dbReference type="InterPro" id="IPR003675">
    <property type="entry name" value="Rce1/LyrA-like_dom"/>
</dbReference>
<feature type="transmembrane region" description="Helical" evidence="1">
    <location>
        <begin position="185"/>
        <end position="207"/>
    </location>
</feature>
<dbReference type="PANTHER" id="PTHR35797:SF1">
    <property type="entry name" value="PROTEASE"/>
    <property type="match status" value="1"/>
</dbReference>
<feature type="domain" description="CAAX prenyl protease 2/Lysostaphin resistance protein A-like" evidence="2">
    <location>
        <begin position="251"/>
        <end position="357"/>
    </location>
</feature>
<evidence type="ECO:0000256" key="1">
    <source>
        <dbReference type="SAM" id="Phobius"/>
    </source>
</evidence>
<dbReference type="EMBL" id="RQZF01000012">
    <property type="protein sequence ID" value="RRC94626.1"/>
    <property type="molecule type" value="Genomic_DNA"/>
</dbReference>
<name>A0A3P1SC43_9ACTO</name>
<feature type="transmembrane region" description="Helical" evidence="1">
    <location>
        <begin position="345"/>
        <end position="365"/>
    </location>
</feature>
<keyword evidence="3" id="KW-0482">Metalloprotease</keyword>
<dbReference type="PANTHER" id="PTHR35797">
    <property type="entry name" value="PROTEASE-RELATED"/>
    <property type="match status" value="1"/>
</dbReference>
<feature type="transmembrane region" description="Helical" evidence="1">
    <location>
        <begin position="318"/>
        <end position="338"/>
    </location>
</feature>
<accession>A0A3P1SC43</accession>
<proteinExistence type="predicted"/>
<comment type="caution">
    <text evidence="3">The sequence shown here is derived from an EMBL/GenBank/DDBJ whole genome shotgun (WGS) entry which is preliminary data.</text>
</comment>
<feature type="transmembrane region" description="Helical" evidence="1">
    <location>
        <begin position="109"/>
        <end position="131"/>
    </location>
</feature>
<feature type="transmembrane region" description="Helical" evidence="1">
    <location>
        <begin position="243"/>
        <end position="261"/>
    </location>
</feature>
<keyword evidence="4" id="KW-1185">Reference proteome</keyword>
<keyword evidence="1" id="KW-0812">Transmembrane</keyword>
<dbReference type="OrthoDB" id="3693644at2"/>
<dbReference type="GO" id="GO:0004175">
    <property type="term" value="F:endopeptidase activity"/>
    <property type="evidence" value="ECO:0007669"/>
    <property type="project" value="UniProtKB-ARBA"/>
</dbReference>
<keyword evidence="1" id="KW-1133">Transmembrane helix</keyword>
<keyword evidence="3" id="KW-0378">Hydrolase</keyword>
<dbReference type="GO" id="GO:0080120">
    <property type="term" value="P:CAAX-box protein maturation"/>
    <property type="evidence" value="ECO:0007669"/>
    <property type="project" value="UniProtKB-ARBA"/>
</dbReference>
<evidence type="ECO:0000313" key="3">
    <source>
        <dbReference type="EMBL" id="RRC94626.1"/>
    </source>
</evidence>
<reference evidence="3 4" key="1">
    <citation type="submission" date="2018-11" db="EMBL/GenBank/DDBJ databases">
        <title>Genomes From Bacteria Associated with the Canine Oral Cavity: a Test Case for Automated Genome-Based Taxonomic Assignment.</title>
        <authorList>
            <person name="Coil D.A."/>
            <person name="Jospin G."/>
            <person name="Darling A.E."/>
            <person name="Wallis C."/>
            <person name="Davis I.J."/>
            <person name="Harris S."/>
            <person name="Eisen J.A."/>
            <person name="Holcombe L.J."/>
            <person name="O'Flynn C."/>
        </authorList>
    </citation>
    <scope>NUCLEOTIDE SEQUENCE [LARGE SCALE GENOMIC DNA]</scope>
    <source>
        <strain evidence="3 4">OH770</strain>
    </source>
</reference>
<protein>
    <submittedName>
        <fullName evidence="3">CPBP family intramembrane metalloprotease</fullName>
    </submittedName>
</protein>
<organism evidence="3 4">
    <name type="scientific">Schaalia canis</name>
    <dbReference type="NCBI Taxonomy" id="100469"/>
    <lineage>
        <taxon>Bacteria</taxon>
        <taxon>Bacillati</taxon>
        <taxon>Actinomycetota</taxon>
        <taxon>Actinomycetes</taxon>
        <taxon>Actinomycetales</taxon>
        <taxon>Actinomycetaceae</taxon>
        <taxon>Schaalia</taxon>
    </lineage>
</organism>
<evidence type="ECO:0000259" key="2">
    <source>
        <dbReference type="Pfam" id="PF02517"/>
    </source>
</evidence>
<feature type="transmembrane region" description="Helical" evidence="1">
    <location>
        <begin position="377"/>
        <end position="398"/>
    </location>
</feature>
<evidence type="ECO:0000313" key="4">
    <source>
        <dbReference type="Proteomes" id="UP000280444"/>
    </source>
</evidence>
<feature type="transmembrane region" description="Helical" evidence="1">
    <location>
        <begin position="281"/>
        <end position="298"/>
    </location>
</feature>
<dbReference type="Pfam" id="PF02517">
    <property type="entry name" value="Rce1-like"/>
    <property type="match status" value="1"/>
</dbReference>
<dbReference type="GO" id="GO:0008237">
    <property type="term" value="F:metallopeptidase activity"/>
    <property type="evidence" value="ECO:0007669"/>
    <property type="project" value="UniProtKB-KW"/>
</dbReference>
<sequence>MTGPARGAGASGHTRERFFPMRPTLLHAESSHSQRKCGAVNAWWPTAWGLNENRGMDTPSFDRQTPPEYHYAAPYSTGPHTAANHAAANDAAEQPWPATEPRSLILRRIVVFCLFAFGMAWALWFGMLYPMASDSSAPLASSAVLFLTLGMFTPALSVILTRLVTREKTPLAWIRPRQFSRTWPYYVLAWFAPLVAIVAGAFVYFAVFPQEFDALSSYFVQTQRAAIHGSVPQSTISDDQLRAAVWGQLALVLIAPVMNFVPCFGEEWGWRGYLLLKLREVFSMPVTLFVSGVIWGLWHAPIIALGHNYGTYYPTYPWGGILAMCVFTTVIGAFLSYVTLRSGSVLPAVFAHGMINGAAGFGLLFSASFGDPFIGPIPTGILGGAGLILLGIVSFILLTRRSPAAQGSEHAQG</sequence>
<dbReference type="GO" id="GO:0006508">
    <property type="term" value="P:proteolysis"/>
    <property type="evidence" value="ECO:0007669"/>
    <property type="project" value="UniProtKB-KW"/>
</dbReference>